<dbReference type="GeneID" id="36382950"/>
<evidence type="ECO:0000313" key="5">
    <source>
        <dbReference type="WormBase" id="SRAE_2000520000"/>
    </source>
</evidence>
<organism evidence="2">
    <name type="scientific">Strongyloides ratti</name>
    <name type="common">Parasitic roundworm</name>
    <dbReference type="NCBI Taxonomy" id="34506"/>
    <lineage>
        <taxon>Eukaryota</taxon>
        <taxon>Metazoa</taxon>
        <taxon>Ecdysozoa</taxon>
        <taxon>Nematoda</taxon>
        <taxon>Chromadorea</taxon>
        <taxon>Rhabditida</taxon>
        <taxon>Tylenchina</taxon>
        <taxon>Panagrolaimomorpha</taxon>
        <taxon>Strongyloidoidea</taxon>
        <taxon>Strongyloididae</taxon>
        <taxon>Strongyloides</taxon>
    </lineage>
</organism>
<evidence type="ECO:0000256" key="1">
    <source>
        <dbReference type="SAM" id="Phobius"/>
    </source>
</evidence>
<evidence type="ECO:0000313" key="3">
    <source>
        <dbReference type="Proteomes" id="UP000035682"/>
    </source>
</evidence>
<dbReference type="WormBase" id="SRAE_2000520000">
    <property type="protein sequence ID" value="SRP11674"/>
    <property type="gene ID" value="WBGene00265457"/>
</dbReference>
<name>A0A090N0F0_STRRB</name>
<keyword evidence="1" id="KW-0472">Membrane</keyword>
<gene>
    <name evidence="2 4 5" type="ORF">SRAE_2000520000</name>
</gene>
<keyword evidence="1" id="KW-0812">Transmembrane</keyword>
<keyword evidence="3" id="KW-1185">Reference proteome</keyword>
<reference evidence="2 3" key="1">
    <citation type="submission" date="2014-09" db="EMBL/GenBank/DDBJ databases">
        <authorList>
            <person name="Martin A.A."/>
        </authorList>
    </citation>
    <scope>NUCLEOTIDE SEQUENCE</scope>
    <source>
        <strain evidence="3">ED321</strain>
        <strain evidence="2">ED321 Heterogonic</strain>
    </source>
</reference>
<evidence type="ECO:0000313" key="4">
    <source>
        <dbReference type="WBParaSite" id="SRAE_2000520000.1"/>
    </source>
</evidence>
<protein>
    <submittedName>
        <fullName evidence="2 4">Uncharacterized protein</fullName>
    </submittedName>
</protein>
<reference evidence="4" key="2">
    <citation type="submission" date="2020-12" db="UniProtKB">
        <authorList>
            <consortium name="WormBaseParasite"/>
        </authorList>
    </citation>
    <scope>IDENTIFICATION</scope>
</reference>
<sequence>MANNTTQIPKIEPRIKIESIYLLFDSKTWSRKIIQLNVIFLLGILIYIFCFFYVIIVKKSNNYIYKYKPELVYEIRTEPTDEDTYNCIFLPEERLAHYSSANRRLITKSKPKKNKEYEFTTKSKLKKKEDENLKTGIEF</sequence>
<proteinExistence type="predicted"/>
<evidence type="ECO:0000313" key="2">
    <source>
        <dbReference type="EMBL" id="CEF70572.1"/>
    </source>
</evidence>
<dbReference type="RefSeq" id="XP_024509769.1">
    <property type="nucleotide sequence ID" value="XM_024644183.1"/>
</dbReference>
<dbReference type="EMBL" id="LN609529">
    <property type="protein sequence ID" value="CEF70572.1"/>
    <property type="molecule type" value="Genomic_DNA"/>
</dbReference>
<dbReference type="CTD" id="36382950"/>
<dbReference type="AlphaFoldDB" id="A0A090N0F0"/>
<dbReference type="Proteomes" id="UP000035682">
    <property type="component" value="Unplaced"/>
</dbReference>
<keyword evidence="1" id="KW-1133">Transmembrane helix</keyword>
<dbReference type="WBParaSite" id="SRAE_2000520000.1">
    <property type="protein sequence ID" value="SRAE_2000520000.1"/>
    <property type="gene ID" value="WBGene00265457"/>
</dbReference>
<accession>A0A090N0F0</accession>
<feature type="transmembrane region" description="Helical" evidence="1">
    <location>
        <begin position="33"/>
        <end position="56"/>
    </location>
</feature>